<dbReference type="RefSeq" id="WP_072913979.1">
    <property type="nucleotide sequence ID" value="NZ_FQYQ01000005.1"/>
</dbReference>
<name>A0A1M6E203_PSEXY</name>
<dbReference type="OrthoDB" id="2066427at2"/>
<evidence type="ECO:0000313" key="2">
    <source>
        <dbReference type="Proteomes" id="UP000184185"/>
    </source>
</evidence>
<sequence>MARKDIATKKYMRNPRRFADFFNGFIYGGKQVIDWSTLEEVDSSMLSVIPASNGKTKSNQKIRDIIKKVVVMRNEHCYYALLGIENQTDIHYAMPVRDMVYDSLAYLKQVEEMADYNRNEGKCSTIDFLSGFTKSDRLMPVITVTLYWGAKPWDAPTSLSEMLIEVDSELAKYINDYDINLFSIIDAEGFPDYKTELRELFLLLNTRNDKTKMTRLIQSDAEFSHINQETAELMREFASLKLPRKSKDGEYDMCKAVEDMKKESEAKGVDLVSDVFARLVAGESKESILESGVAVEIIDKAESMIKMVKP</sequence>
<reference evidence="1 2" key="1">
    <citation type="submission" date="2016-11" db="EMBL/GenBank/DDBJ databases">
        <authorList>
            <person name="Jaros S."/>
            <person name="Januszkiewicz K."/>
            <person name="Wedrychowicz H."/>
        </authorList>
    </citation>
    <scope>NUCLEOTIDE SEQUENCE [LARGE SCALE GENOMIC DNA]</scope>
    <source>
        <strain evidence="1 2">DSM 14809</strain>
    </source>
</reference>
<accession>A0A1M6E203</accession>
<gene>
    <name evidence="1" type="ORF">SAMN02745725_01130</name>
</gene>
<organism evidence="1 2">
    <name type="scientific">Pseudobutyrivibrio xylanivorans DSM 14809</name>
    <dbReference type="NCBI Taxonomy" id="1123012"/>
    <lineage>
        <taxon>Bacteria</taxon>
        <taxon>Bacillati</taxon>
        <taxon>Bacillota</taxon>
        <taxon>Clostridia</taxon>
        <taxon>Lachnospirales</taxon>
        <taxon>Lachnospiraceae</taxon>
        <taxon>Pseudobutyrivibrio</taxon>
    </lineage>
</organism>
<dbReference type="EMBL" id="FQYQ01000005">
    <property type="protein sequence ID" value="SHI79532.1"/>
    <property type="molecule type" value="Genomic_DNA"/>
</dbReference>
<keyword evidence="2" id="KW-1185">Reference proteome</keyword>
<dbReference type="Proteomes" id="UP000184185">
    <property type="component" value="Unassembled WGS sequence"/>
</dbReference>
<proteinExistence type="predicted"/>
<dbReference type="AlphaFoldDB" id="A0A1M6E203"/>
<evidence type="ECO:0000313" key="1">
    <source>
        <dbReference type="EMBL" id="SHI79532.1"/>
    </source>
</evidence>
<protein>
    <submittedName>
        <fullName evidence="1">Putative transposase, YhgA-like</fullName>
    </submittedName>
</protein>